<proteinExistence type="predicted"/>
<keyword evidence="2" id="KW-1185">Reference proteome</keyword>
<sequence length="74" mass="7956">MHSLVVSSNSFEIDTVVNNVSSGMYVSRCLRNSGVSVQPMKPGMPKTLANGGWTGLDISLFLAYPQRNGVIIRG</sequence>
<reference evidence="2" key="1">
    <citation type="journal article" date="2023" name="Commun. Biol.">
        <title>Genome analysis of Parmales, the sister group of diatoms, reveals the evolutionary specialization of diatoms from phago-mixotrophs to photoautotrophs.</title>
        <authorList>
            <person name="Ban H."/>
            <person name="Sato S."/>
            <person name="Yoshikawa S."/>
            <person name="Yamada K."/>
            <person name="Nakamura Y."/>
            <person name="Ichinomiya M."/>
            <person name="Sato N."/>
            <person name="Blanc-Mathieu R."/>
            <person name="Endo H."/>
            <person name="Kuwata A."/>
            <person name="Ogata H."/>
        </authorList>
    </citation>
    <scope>NUCLEOTIDE SEQUENCE [LARGE SCALE GENOMIC DNA]</scope>
    <source>
        <strain evidence="2">NIES 3700</strain>
    </source>
</reference>
<dbReference type="AlphaFoldDB" id="A0A9W6ZD37"/>
<organism evidence="1 2">
    <name type="scientific">Triparma laevis f. longispina</name>
    <dbReference type="NCBI Taxonomy" id="1714387"/>
    <lineage>
        <taxon>Eukaryota</taxon>
        <taxon>Sar</taxon>
        <taxon>Stramenopiles</taxon>
        <taxon>Ochrophyta</taxon>
        <taxon>Bolidophyceae</taxon>
        <taxon>Parmales</taxon>
        <taxon>Triparmaceae</taxon>
        <taxon>Triparma</taxon>
    </lineage>
</organism>
<dbReference type="Proteomes" id="UP001165122">
    <property type="component" value="Unassembled WGS sequence"/>
</dbReference>
<comment type="caution">
    <text evidence="1">The sequence shown here is derived from an EMBL/GenBank/DDBJ whole genome shotgun (WGS) entry which is preliminary data.</text>
</comment>
<protein>
    <submittedName>
        <fullName evidence="1">Uncharacterized protein</fullName>
    </submittedName>
</protein>
<dbReference type="EMBL" id="BRXW01000380">
    <property type="protein sequence ID" value="GMH49102.1"/>
    <property type="molecule type" value="Genomic_DNA"/>
</dbReference>
<evidence type="ECO:0000313" key="2">
    <source>
        <dbReference type="Proteomes" id="UP001165122"/>
    </source>
</evidence>
<evidence type="ECO:0000313" key="1">
    <source>
        <dbReference type="EMBL" id="GMH49102.1"/>
    </source>
</evidence>
<name>A0A9W6ZD37_9STRA</name>
<gene>
    <name evidence="1" type="ORF">TrLO_g9946</name>
</gene>
<accession>A0A9W6ZD37</accession>